<name>A0AAJ1TXW3_9HYPH</name>
<dbReference type="GO" id="GO:0004803">
    <property type="term" value="F:transposase activity"/>
    <property type="evidence" value="ECO:0007669"/>
    <property type="project" value="InterPro"/>
</dbReference>
<dbReference type="Proteomes" id="UP001223420">
    <property type="component" value="Unassembled WGS sequence"/>
</dbReference>
<dbReference type="InterPro" id="IPR002514">
    <property type="entry name" value="Transposase_8"/>
</dbReference>
<sequence length="120" mass="13220">MRRSLHTDEEIAFLLAEATRGIPVAEICASAHVSLGTYYRWRRRLGGLKPAGVARLDQVERENAGLRAEVQRLRAALLLQPVRAEPIRTAVTERTAPHQGPRHRGAAACVGRFAFGRSAN</sequence>
<evidence type="ECO:0000313" key="2">
    <source>
        <dbReference type="Proteomes" id="UP001223420"/>
    </source>
</evidence>
<dbReference type="AlphaFoldDB" id="A0AAJ1TXW3"/>
<proteinExistence type="predicted"/>
<dbReference type="GO" id="GO:0006313">
    <property type="term" value="P:DNA transposition"/>
    <property type="evidence" value="ECO:0007669"/>
    <property type="project" value="InterPro"/>
</dbReference>
<accession>A0AAJ1TXW3</accession>
<dbReference type="Pfam" id="PF01527">
    <property type="entry name" value="HTH_Tnp_1"/>
    <property type="match status" value="1"/>
</dbReference>
<protein>
    <submittedName>
        <fullName evidence="1">Transposase</fullName>
    </submittedName>
</protein>
<gene>
    <name evidence="1" type="ORF">QO001_005676</name>
</gene>
<dbReference type="GO" id="GO:0003677">
    <property type="term" value="F:DNA binding"/>
    <property type="evidence" value="ECO:0007669"/>
    <property type="project" value="InterPro"/>
</dbReference>
<dbReference type="EMBL" id="JAUSWL010000017">
    <property type="protein sequence ID" value="MDQ0546724.1"/>
    <property type="molecule type" value="Genomic_DNA"/>
</dbReference>
<dbReference type="InterPro" id="IPR009057">
    <property type="entry name" value="Homeodomain-like_sf"/>
</dbReference>
<dbReference type="SUPFAM" id="SSF46689">
    <property type="entry name" value="Homeodomain-like"/>
    <property type="match status" value="1"/>
</dbReference>
<comment type="caution">
    <text evidence="1">The sequence shown here is derived from an EMBL/GenBank/DDBJ whole genome shotgun (WGS) entry which is preliminary data.</text>
</comment>
<reference evidence="1" key="1">
    <citation type="submission" date="2023-07" db="EMBL/GenBank/DDBJ databases">
        <title>Genomic Encyclopedia of Type Strains, Phase IV (KMG-IV): sequencing the most valuable type-strain genomes for metagenomic binning, comparative biology and taxonomic classification.</title>
        <authorList>
            <person name="Goeker M."/>
        </authorList>
    </citation>
    <scope>NUCLEOTIDE SEQUENCE</scope>
    <source>
        <strain evidence="1">DSM 19569</strain>
    </source>
</reference>
<dbReference type="RefSeq" id="WP_230367924.1">
    <property type="nucleotide sequence ID" value="NZ_JAJALK010000017.1"/>
</dbReference>
<evidence type="ECO:0000313" key="1">
    <source>
        <dbReference type="EMBL" id="MDQ0546724.1"/>
    </source>
</evidence>
<organism evidence="1 2">
    <name type="scientific">Methylobacterium brachiatum</name>
    <dbReference type="NCBI Taxonomy" id="269660"/>
    <lineage>
        <taxon>Bacteria</taxon>
        <taxon>Pseudomonadati</taxon>
        <taxon>Pseudomonadota</taxon>
        <taxon>Alphaproteobacteria</taxon>
        <taxon>Hyphomicrobiales</taxon>
        <taxon>Methylobacteriaceae</taxon>
        <taxon>Methylobacterium</taxon>
    </lineage>
</organism>